<accession>A0ACB8W6Z7</accession>
<evidence type="ECO:0000313" key="2">
    <source>
        <dbReference type="Proteomes" id="UP000831701"/>
    </source>
</evidence>
<keyword evidence="2" id="KW-1185">Reference proteome</keyword>
<sequence length="1458" mass="165017">MAATGRKHLVRDFNHFITCYLCRGYLIKPTTVTECLHTFCKSCIVQHFEESNDCPKCGIQVHETNPLEMLRLDNTLEEIIFKLVPGLREKEEQQELEFWKKNQPKENGQAESLRCQKLGLPDLGGDVGDDGGGGDDDGDDGGDEDYHRSDPQIAICLDCLRNTGQSGESTVTDLMKRFIRCSSRVTVGTIKKFLSLKLKLPSSYELDVLCNGEIMGRDHTLEFIYMTRWRLHGENSDWRNKNNSFTTFPLVIANVLNKKLSSPGASSSSSKHGAGPQLCCFPDRRLREGQKEEKRVATRPGRLFKTPSDPLSLALLQVSTGDFTRKLLETFTRQAERVTESSPVRRRFYPSDVFFSPFFFPRDDGVAFLLQGLGRGAKQPFPSLGTFISTLNQRRDAGGRGLAGGMTGTLSSTQWLRHGEGSFKGGFLVFLCISHSGRELPPICSDVRQKQRLSIDTLPPEVKAPFPSDPVIPLRTKTTKEFQEDVERAVQSGDWREVREFYLTTFDSFIEINAAFKREANGSFNTIDDSGVNAKFVNAVYDALLGTPQDIQKSVLKGIINSLLREWKGPRTKDDLRAYFILVQNPQYSSTSTYVIYAHLLRQIAALSEADHHFLVHWLKKLSARRFRQLVERLLQFISTRLFPAEPDELPPLAKCSWWIPSATKVLSLFNAANSVSSPPIMPFTDFYNITLEHIDFMEEYRTWQNYGNSNRFSFCQFPFILSTVVKKAIIQKDSEQQMISQARQSLVSKVSRRQRVDMNLLFLNIKVRDEHNSSADFRWMISTNVFSLEMARPHGSLTFVCNKSAVFLLLNLFSLVFLQLTRKRCDLKKKLRVTFVRRRGGARHGRSDQRVVPAAGPTDLPHRLRTETVLANLSMFTYMKDSRCHWFSSWKCDNYSEFQLVGTLMGLAVYNSIALDIHFPLYCYRKLLTPPTVPCDQNALVGMATATLDDLQQIMPELAHGLAELLSYEGNVEEDFYLTFQVFQEEMGVVKAHNLKPGGDKIPVTKQNRKEYVQLYVDFLLNKSIYKQFAAFYHGFHSVCASDALMVSLWCLSWRQAPRTRVVDTVGLPDAVDGYQQAKQAAARVVLEAKTWVWEEFSEARKGLEEILANQYSANTVYSAGGELLTSTEDIVGRWKKYFEDLLNPTDLHLPLRKRRLGTLRWTRPSPKPKSLSMGSMSPLLGAVRSLHNQSRSLVRIAGRFLGIARGRRESRFGNHRISSLLFADDVVLLASSGQDLQHVLERFAAECEAAGMRISTSKSEAMVLDRKRVAPCPRVQVGGEVLPQVEEFKYLGVLFTSEGKMEHEIDRRIGAASAVMLSSVYRTRRGEDLPLLRPEEVEMLVCGSPELDMGALQKAAQYEGYSKADSTVRCFWDVVLAFPLELQKKLLHFATGSDRVPVGGMADLNFKISKIDVPTDWLPISHTCFNQICLPPYRTRKELKHKLTIAISNAEGFGLE</sequence>
<dbReference type="Proteomes" id="UP000831701">
    <property type="component" value="Chromosome 14"/>
</dbReference>
<name>A0ACB8W6Z7_9TELE</name>
<evidence type="ECO:0000313" key="1">
    <source>
        <dbReference type="EMBL" id="KAI3363509.1"/>
    </source>
</evidence>
<gene>
    <name evidence="1" type="ORF">L3Q82_012112</name>
</gene>
<proteinExistence type="predicted"/>
<organism evidence="1 2">
    <name type="scientific">Scortum barcoo</name>
    <name type="common">barcoo grunter</name>
    <dbReference type="NCBI Taxonomy" id="214431"/>
    <lineage>
        <taxon>Eukaryota</taxon>
        <taxon>Metazoa</taxon>
        <taxon>Chordata</taxon>
        <taxon>Craniata</taxon>
        <taxon>Vertebrata</taxon>
        <taxon>Euteleostomi</taxon>
        <taxon>Actinopterygii</taxon>
        <taxon>Neopterygii</taxon>
        <taxon>Teleostei</taxon>
        <taxon>Neoteleostei</taxon>
        <taxon>Acanthomorphata</taxon>
        <taxon>Eupercaria</taxon>
        <taxon>Centrarchiformes</taxon>
        <taxon>Terapontoidei</taxon>
        <taxon>Terapontidae</taxon>
        <taxon>Scortum</taxon>
    </lineage>
</organism>
<reference evidence="1" key="1">
    <citation type="submission" date="2022-04" db="EMBL/GenBank/DDBJ databases">
        <title>Jade perch genome.</title>
        <authorList>
            <person name="Chao B."/>
        </authorList>
    </citation>
    <scope>NUCLEOTIDE SEQUENCE</scope>
    <source>
        <strain evidence="1">CB-2022</strain>
    </source>
</reference>
<comment type="caution">
    <text evidence="1">The sequence shown here is derived from an EMBL/GenBank/DDBJ whole genome shotgun (WGS) entry which is preliminary data.</text>
</comment>
<dbReference type="EMBL" id="CM041544">
    <property type="protein sequence ID" value="KAI3363509.1"/>
    <property type="molecule type" value="Genomic_DNA"/>
</dbReference>
<protein>
    <submittedName>
        <fullName evidence="1">Uncharacterized protein</fullName>
    </submittedName>
</protein>